<dbReference type="HOGENOM" id="CLU_3401782_0_0_6"/>
<accession>K1IWP9</accession>
<reference evidence="1 2" key="1">
    <citation type="submission" date="2012-06" db="EMBL/GenBank/DDBJ databases">
        <title>The Genome Sequence of Aeromonas veronii AMC34.</title>
        <authorList>
            <consortium name="The Broad Institute Genome Sequencing Platform"/>
            <person name="Earl A."/>
            <person name="Ward D."/>
            <person name="Feldgarden M."/>
            <person name="Gevers D."/>
            <person name="Graf J."/>
            <person name="Tomasi A."/>
            <person name="Horneman A."/>
            <person name="Walker B."/>
            <person name="Young S.K."/>
            <person name="Zeng Q."/>
            <person name="Gargeya S."/>
            <person name="Fitzgerald M."/>
            <person name="Haas B."/>
            <person name="Abouelleil A."/>
            <person name="Alvarado L."/>
            <person name="Arachchi H.M."/>
            <person name="Berlin A.M."/>
            <person name="Chapman S.B."/>
            <person name="Goldberg J."/>
            <person name="Griggs A."/>
            <person name="Gujja S."/>
            <person name="Hansen M."/>
            <person name="Howarth C."/>
            <person name="Imamovic A."/>
            <person name="Larimer J."/>
            <person name="McCowan C."/>
            <person name="Montmayeur A."/>
            <person name="Murphy C."/>
            <person name="Neiman D."/>
            <person name="Pearson M."/>
            <person name="Priest M."/>
            <person name="Roberts A."/>
            <person name="Saif S."/>
            <person name="Shea T."/>
            <person name="Sisk P."/>
            <person name="Sykes S."/>
            <person name="Wortman J."/>
            <person name="Nusbaum C."/>
            <person name="Birren B."/>
        </authorList>
    </citation>
    <scope>NUCLEOTIDE SEQUENCE [LARGE SCALE GENOMIC DNA]</scope>
    <source>
        <strain evidence="1 2">AMC34</strain>
    </source>
</reference>
<protein>
    <submittedName>
        <fullName evidence="1">Uncharacterized protein</fullName>
    </submittedName>
</protein>
<dbReference type="EMBL" id="AGWU01000010">
    <property type="protein sequence ID" value="EKB22496.1"/>
    <property type="molecule type" value="Genomic_DNA"/>
</dbReference>
<dbReference type="AlphaFoldDB" id="K1IWP9"/>
<comment type="caution">
    <text evidence="1">The sequence shown here is derived from an EMBL/GenBank/DDBJ whole genome shotgun (WGS) entry which is preliminary data.</text>
</comment>
<sequence>MKQRIAMVALLLTALSGDLWLQRHPQGEAV</sequence>
<evidence type="ECO:0000313" key="2">
    <source>
        <dbReference type="Proteomes" id="UP000006087"/>
    </source>
</evidence>
<evidence type="ECO:0000313" key="1">
    <source>
        <dbReference type="EMBL" id="EKB22496.1"/>
    </source>
</evidence>
<proteinExistence type="predicted"/>
<gene>
    <name evidence="1" type="ORF">HMPREF1168_00996</name>
</gene>
<dbReference type="Proteomes" id="UP000006087">
    <property type="component" value="Unassembled WGS sequence"/>
</dbReference>
<name>K1IWP9_AERVE</name>
<organism evidence="1 2">
    <name type="scientific">Aeromonas veronii AMC34</name>
    <dbReference type="NCBI Taxonomy" id="1073383"/>
    <lineage>
        <taxon>Bacteria</taxon>
        <taxon>Pseudomonadati</taxon>
        <taxon>Pseudomonadota</taxon>
        <taxon>Gammaproteobacteria</taxon>
        <taxon>Aeromonadales</taxon>
        <taxon>Aeromonadaceae</taxon>
        <taxon>Aeromonas</taxon>
    </lineage>
</organism>